<name>A0A0Q0JME0_9PSED</name>
<evidence type="ECO:0000313" key="2">
    <source>
        <dbReference type="Proteomes" id="UP000050317"/>
    </source>
</evidence>
<protein>
    <submittedName>
        <fullName evidence="1">Uncharacterized protein</fullName>
    </submittedName>
</protein>
<evidence type="ECO:0000313" key="1">
    <source>
        <dbReference type="EMBL" id="KPZ15413.1"/>
    </source>
</evidence>
<reference evidence="1 2" key="1">
    <citation type="submission" date="2015-09" db="EMBL/GenBank/DDBJ databases">
        <title>Genome announcement of multiple Pseudomonas syringae strains.</title>
        <authorList>
            <person name="Thakur S."/>
            <person name="Wang P.W."/>
            <person name="Gong Y."/>
            <person name="Weir B.S."/>
            <person name="Guttman D.S."/>
        </authorList>
    </citation>
    <scope>NUCLEOTIDE SEQUENCE [LARGE SCALE GENOMIC DNA]</scope>
    <source>
        <strain evidence="1 2">ICMP3963</strain>
    </source>
</reference>
<gene>
    <name evidence="1" type="ORF">ALO40_102438</name>
</gene>
<accession>A0A0Q0JME0</accession>
<comment type="caution">
    <text evidence="1">The sequence shown here is derived from an EMBL/GenBank/DDBJ whole genome shotgun (WGS) entry which is preliminary data.</text>
</comment>
<dbReference type="PATRIC" id="fig|251703.9.peg.2708"/>
<sequence length="101" mass="11685">MKFDYEFIENNLDFLLIEIKSQSEVASCFPVESLSYDDQVNQLDEWLHDAGEYGLVYESIVCLLEKFPFKLSGIASIKLLEVGLIFGFKTEMEIDSAFDRR</sequence>
<dbReference type="EMBL" id="LJRR01000228">
    <property type="protein sequence ID" value="KPZ15413.1"/>
    <property type="molecule type" value="Genomic_DNA"/>
</dbReference>
<dbReference type="Proteomes" id="UP000050317">
    <property type="component" value="Unassembled WGS sequence"/>
</dbReference>
<dbReference type="RefSeq" id="WP_044392464.1">
    <property type="nucleotide sequence ID" value="NZ_JYHK01000028.1"/>
</dbReference>
<proteinExistence type="predicted"/>
<dbReference type="AlphaFoldDB" id="A0A0Q0JME0"/>
<organism evidence="1 2">
    <name type="scientific">Pseudomonas syringae pv. viburni</name>
    <dbReference type="NCBI Taxonomy" id="251703"/>
    <lineage>
        <taxon>Bacteria</taxon>
        <taxon>Pseudomonadati</taxon>
        <taxon>Pseudomonadota</taxon>
        <taxon>Gammaproteobacteria</taxon>
        <taxon>Pseudomonadales</taxon>
        <taxon>Pseudomonadaceae</taxon>
        <taxon>Pseudomonas</taxon>
    </lineage>
</organism>